<dbReference type="Gene3D" id="2.60.120.200">
    <property type="match status" value="1"/>
</dbReference>
<evidence type="ECO:0000313" key="3">
    <source>
        <dbReference type="Proteomes" id="UP000824087"/>
    </source>
</evidence>
<reference evidence="2" key="1">
    <citation type="submission" date="2020-10" db="EMBL/GenBank/DDBJ databases">
        <authorList>
            <person name="Gilroy R."/>
        </authorList>
    </citation>
    <scope>NUCLEOTIDE SEQUENCE</scope>
    <source>
        <strain evidence="2">CHK197-8231</strain>
    </source>
</reference>
<dbReference type="Proteomes" id="UP000824087">
    <property type="component" value="Unassembled WGS sequence"/>
</dbReference>
<gene>
    <name evidence="2" type="ORF">IAD49_02565</name>
</gene>
<protein>
    <submittedName>
        <fullName evidence="2">LamG domain-containing protein</fullName>
    </submittedName>
</protein>
<reference evidence="2" key="2">
    <citation type="journal article" date="2021" name="PeerJ">
        <title>Extensive microbial diversity within the chicken gut microbiome revealed by metagenomics and culture.</title>
        <authorList>
            <person name="Gilroy R."/>
            <person name="Ravi A."/>
            <person name="Getino M."/>
            <person name="Pursley I."/>
            <person name="Horton D.L."/>
            <person name="Alikhan N.F."/>
            <person name="Baker D."/>
            <person name="Gharbi K."/>
            <person name="Hall N."/>
            <person name="Watson M."/>
            <person name="Adriaenssens E.M."/>
            <person name="Foster-Nyarko E."/>
            <person name="Jarju S."/>
            <person name="Secka A."/>
            <person name="Antonio M."/>
            <person name="Oren A."/>
            <person name="Chaudhuri R.R."/>
            <person name="La Ragione R."/>
            <person name="Hildebrand F."/>
            <person name="Pallen M.J."/>
        </authorList>
    </citation>
    <scope>NUCLEOTIDE SEQUENCE</scope>
    <source>
        <strain evidence="2">CHK197-8231</strain>
    </source>
</reference>
<evidence type="ECO:0000313" key="2">
    <source>
        <dbReference type="EMBL" id="HIU22447.1"/>
    </source>
</evidence>
<organism evidence="2 3">
    <name type="scientific">Candidatus Fimihabitans intestinipullorum</name>
    <dbReference type="NCBI Taxonomy" id="2840820"/>
    <lineage>
        <taxon>Bacteria</taxon>
        <taxon>Bacillati</taxon>
        <taxon>Mycoplasmatota</taxon>
        <taxon>Mycoplasmatota incertae sedis</taxon>
        <taxon>Candidatus Fimihabitans</taxon>
    </lineage>
</organism>
<keyword evidence="1" id="KW-0812">Transmembrane</keyword>
<evidence type="ECO:0000256" key="1">
    <source>
        <dbReference type="SAM" id="Phobius"/>
    </source>
</evidence>
<comment type="caution">
    <text evidence="2">The sequence shown here is derived from an EMBL/GenBank/DDBJ whole genome shotgun (WGS) entry which is preliminary data.</text>
</comment>
<dbReference type="EMBL" id="DVML01000013">
    <property type="protein sequence ID" value="HIU22447.1"/>
    <property type="molecule type" value="Genomic_DNA"/>
</dbReference>
<proteinExistence type="predicted"/>
<accession>A0A9D1L3X1</accession>
<keyword evidence="1" id="KW-1133">Transmembrane helix</keyword>
<sequence length="282" mass="31312">MKLFHLDNKGFAMAGVVYPLLVLFVMLLLGTLGLLASRKVLLDRTNREAADKINSSNTYEYISDGLIGYYDGYQGAEKKGDKYIWKDLSGSGNHGEMVGFDYSSTPQQGALTFTGKEYVKLPQMNYEQITLEVVMSPGTSGTMQIVGNLESGGYALVYYNAPQALLFQVNVNGTYLIDGSKNLYGNFTNSINRMVYASGSYDNTKATFYQNGTKYEIAAAGTITKPQSNTIMMIGANSSGANASQEYFIGKIYAVRIYNRALSEDEVLHNYQVDKRRYQMFE</sequence>
<feature type="transmembrane region" description="Helical" evidence="1">
    <location>
        <begin position="12"/>
        <end position="37"/>
    </location>
</feature>
<dbReference type="Pfam" id="PF13385">
    <property type="entry name" value="Laminin_G_3"/>
    <property type="match status" value="1"/>
</dbReference>
<keyword evidence="1" id="KW-0472">Membrane</keyword>
<dbReference type="AlphaFoldDB" id="A0A9D1L3X1"/>
<dbReference type="InterPro" id="IPR013320">
    <property type="entry name" value="ConA-like_dom_sf"/>
</dbReference>
<dbReference type="SUPFAM" id="SSF49899">
    <property type="entry name" value="Concanavalin A-like lectins/glucanases"/>
    <property type="match status" value="1"/>
</dbReference>
<name>A0A9D1L3X1_9BACT</name>